<feature type="active site" description="Nucleophile" evidence="2">
    <location>
        <position position="394"/>
    </location>
</feature>
<dbReference type="Gene3D" id="1.10.246.130">
    <property type="match status" value="2"/>
</dbReference>
<feature type="binding site" evidence="3">
    <location>
        <position position="436"/>
    </location>
    <ligand>
        <name>L-glutamate</name>
        <dbReference type="ChEBI" id="CHEBI:29985"/>
    </ligand>
</feature>
<accession>A0AAN9TC19</accession>
<keyword evidence="5" id="KW-0812">Transmembrane</keyword>
<evidence type="ECO:0000313" key="7">
    <source>
        <dbReference type="Proteomes" id="UP001367676"/>
    </source>
</evidence>
<name>A0AAN9TC19_9HEMI</name>
<feature type="compositionally biased region" description="Basic residues" evidence="4">
    <location>
        <begin position="1378"/>
        <end position="1393"/>
    </location>
</feature>
<keyword evidence="7" id="KW-1185">Reference proteome</keyword>
<dbReference type="FunFam" id="1.10.246.130:FF:000001">
    <property type="entry name" value="Gamma-glutamyltransferase 5 isoform 1"/>
    <property type="match status" value="2"/>
</dbReference>
<evidence type="ECO:0000256" key="3">
    <source>
        <dbReference type="PIRSR" id="PIRSR600101-2"/>
    </source>
</evidence>
<evidence type="ECO:0000256" key="4">
    <source>
        <dbReference type="SAM" id="MobiDB-lite"/>
    </source>
</evidence>
<feature type="compositionally biased region" description="Polar residues" evidence="4">
    <location>
        <begin position="1403"/>
        <end position="1430"/>
    </location>
</feature>
<dbReference type="InterPro" id="IPR029055">
    <property type="entry name" value="Ntn_hydrolases_N"/>
</dbReference>
<keyword evidence="1" id="KW-0800">Toxin</keyword>
<gene>
    <name evidence="6" type="ORF">V9T40_000938</name>
</gene>
<dbReference type="SUPFAM" id="SSF56235">
    <property type="entry name" value="N-terminal nucleophile aminohydrolases (Ntn hydrolases)"/>
    <property type="match status" value="2"/>
</dbReference>
<feature type="binding site" evidence="3">
    <location>
        <begin position="464"/>
        <end position="465"/>
    </location>
    <ligand>
        <name>L-glutamate</name>
        <dbReference type="ChEBI" id="CHEBI:29985"/>
    </ligand>
</feature>
<reference evidence="6 7" key="1">
    <citation type="submission" date="2024-03" db="EMBL/GenBank/DDBJ databases">
        <title>Adaptation during the transition from Ophiocordyceps entomopathogen to insect associate is accompanied by gene loss and intensified selection.</title>
        <authorList>
            <person name="Ward C.M."/>
            <person name="Onetto C.A."/>
            <person name="Borneman A.R."/>
        </authorList>
    </citation>
    <scope>NUCLEOTIDE SEQUENCE [LARGE SCALE GENOMIC DNA]</scope>
    <source>
        <strain evidence="6">AWRI1</strain>
        <tissue evidence="6">Single Adult Female</tissue>
    </source>
</reference>
<dbReference type="PANTHER" id="PTHR11686:SF72">
    <property type="entry name" value="GAMMA-GLUTAMYL TRANSPEPTIDASE, ISOFORM A"/>
    <property type="match status" value="1"/>
</dbReference>
<dbReference type="Proteomes" id="UP001367676">
    <property type="component" value="Unassembled WGS sequence"/>
</dbReference>
<feature type="transmembrane region" description="Helical" evidence="5">
    <location>
        <begin position="625"/>
        <end position="646"/>
    </location>
</feature>
<feature type="binding site" evidence="3">
    <location>
        <position position="487"/>
    </location>
    <ligand>
        <name>L-glutamate</name>
        <dbReference type="ChEBI" id="CHEBI:29985"/>
    </ligand>
</feature>
<feature type="region of interest" description="Disordered" evidence="4">
    <location>
        <begin position="1"/>
        <end position="23"/>
    </location>
</feature>
<dbReference type="PANTHER" id="PTHR11686">
    <property type="entry name" value="GAMMA GLUTAMYL TRANSPEPTIDASE"/>
    <property type="match status" value="1"/>
</dbReference>
<dbReference type="NCBIfam" id="TIGR00066">
    <property type="entry name" value="g_glut_trans"/>
    <property type="match status" value="1"/>
</dbReference>
<evidence type="ECO:0000313" key="6">
    <source>
        <dbReference type="EMBL" id="KAK7580309.1"/>
    </source>
</evidence>
<dbReference type="EMBL" id="JBBCAQ010000034">
    <property type="protein sequence ID" value="KAK7580309.1"/>
    <property type="molecule type" value="Genomic_DNA"/>
</dbReference>
<feature type="binding site" evidence="3">
    <location>
        <position position="122"/>
    </location>
    <ligand>
        <name>L-glutamate</name>
        <dbReference type="ChEBI" id="CHEBI:29985"/>
    </ligand>
</feature>
<protein>
    <recommendedName>
        <fullName evidence="8">Gamma-glutamyltranspeptidase 1</fullName>
    </recommendedName>
</protein>
<dbReference type="InterPro" id="IPR043138">
    <property type="entry name" value="GGT_lsub"/>
</dbReference>
<feature type="compositionally biased region" description="Polar residues" evidence="4">
    <location>
        <begin position="1327"/>
        <end position="1338"/>
    </location>
</feature>
<keyword evidence="5" id="KW-0472">Membrane</keyword>
<feature type="region of interest" description="Disordered" evidence="4">
    <location>
        <begin position="1376"/>
        <end position="1438"/>
    </location>
</feature>
<keyword evidence="1" id="KW-1202">Platelet aggregation activating toxin</keyword>
<keyword evidence="1" id="KW-1199">Hemostasis impairing toxin</keyword>
<organism evidence="6 7">
    <name type="scientific">Parthenolecanium corni</name>
    <dbReference type="NCBI Taxonomy" id="536013"/>
    <lineage>
        <taxon>Eukaryota</taxon>
        <taxon>Metazoa</taxon>
        <taxon>Ecdysozoa</taxon>
        <taxon>Arthropoda</taxon>
        <taxon>Hexapoda</taxon>
        <taxon>Insecta</taxon>
        <taxon>Pterygota</taxon>
        <taxon>Neoptera</taxon>
        <taxon>Paraneoptera</taxon>
        <taxon>Hemiptera</taxon>
        <taxon>Sternorrhyncha</taxon>
        <taxon>Coccoidea</taxon>
        <taxon>Coccidae</taxon>
        <taxon>Parthenolecanium</taxon>
    </lineage>
</organism>
<dbReference type="InterPro" id="IPR043137">
    <property type="entry name" value="GGT_ssub_C"/>
</dbReference>
<dbReference type="PRINTS" id="PR01210">
    <property type="entry name" value="GGTRANSPTASE"/>
</dbReference>
<feature type="region of interest" description="Disordered" evidence="4">
    <location>
        <begin position="1302"/>
        <end position="1353"/>
    </location>
</feature>
<evidence type="ECO:0000256" key="2">
    <source>
        <dbReference type="PIRSR" id="PIRSR600101-1"/>
    </source>
</evidence>
<comment type="caution">
    <text evidence="6">The sequence shown here is derived from an EMBL/GenBank/DDBJ whole genome shotgun (WGS) entry which is preliminary data.</text>
</comment>
<dbReference type="InterPro" id="IPR000101">
    <property type="entry name" value="GGT_peptidase"/>
</dbReference>
<evidence type="ECO:0000256" key="1">
    <source>
        <dbReference type="ARBA" id="ARBA00084097"/>
    </source>
</evidence>
<evidence type="ECO:0008006" key="8">
    <source>
        <dbReference type="Google" id="ProtNLM"/>
    </source>
</evidence>
<keyword evidence="5" id="KW-1133">Transmembrane helix</keyword>
<dbReference type="FunFam" id="3.60.20.40:FF:000001">
    <property type="entry name" value="Gamma-glutamyltranspeptidase 1"/>
    <property type="match status" value="2"/>
</dbReference>
<evidence type="ECO:0000256" key="5">
    <source>
        <dbReference type="SAM" id="Phobius"/>
    </source>
</evidence>
<sequence>MSSHLCLRAENGKTKETSEQAPLIEPRIRNKLRSSVPETPSGQPPVEKLYAKFKHAVVVTNAPPCAAIGKQILRKGGKAVDAIIGAMLCDGLTLPQSMGIGGGFFMVIYDRKHQNVSTINARETAPAAATKDMFHSNSTSSQTGGLAIAVPGEIKGYWTAYNKFGGGVPWKDIFLPIISMCEQGIPIDDKLAGILMKNEEFVKLNAEFRTLFVNSTTGAMLKAGQTYKNLKLAKTFKIIAEQGGDAFYKGPFAAGLVSDIQKAGGIITEADLRDYEVDMSKPLTVPIFNNYTLYTLVPPSSGLVLAYILRLLDGIIPAENEALFTQRMTEAFKFAYGARSHLGDHRFVDTTQIQNQILNDKYVKKIQSLISDTSTSNDPKFYGGDFGNPNDHGTANIAVMHENGDAVVATSTINVRFGSRVISEFTGIILNNEMDDFSSPNIVNFYGLAPSTANLIEPNKRPLSSMCPSIIVDSKGDVKMLVGAAGGTKITTSVAITIARTLLMNESVRSAMDNVLFHHQLIPMEWDYYEDIGKDIVDKMVKIGHVAKKIPPTSFSAVTAIYRDKDSIYGSCDKKRPGQRFSVKRESRFTGKCNKQPSAETAVPRKELWEPQNQQMAACKTLLKVFGLVSLVAVIAIVVFLAWTFFKGSKTGPSEDIYPVERLYGKFKHAAVVTNAPPCASIGKQILQKGGKAVDAMIGAMLCDGITLPHLMGVGGGFFMVIYNRKHKNVSTINARETAPAAATVDMFSSNHTSSQKGGLSVAIPGEIKGYWTAYKKFGGGIPWKDIFMPVISMCEEGISIDNVLAGVLEMNEEFLKSHPEFSLLFVNQKTGEVLREGMKYKNLKLARTLREIAEKGGDAFYNGPLAAKLVCDIQRHGGIITEADLREYNVDMSKPLKAPIFKNYTLYSLIPPSSGLILANILRLVNKIIPADNEWLFTQRTTEAFKYAYGTRSHLGDHRFVNTSEIQKQILSDEYIEKIRNFIEDTKTWQDPKHYGGDFEEMNDHGTANLAVLDENGDAVVATSTINLYFGSKVISQSTGILLNCEMDDFSSPNSTNYFGVTSSTANLIKPGKRPMSSMCPSIIVDSKGMVKMLVGASGGTQITTSSAITTIRTLLMNETVRTAMDNVLFHHQLLPMEWNYYPQISGKKLPLYLGDNIVVPAPFAFRPFSQYYNPYSRGCSVLCNHPVDEETKQQASFHHSKNLSERKYRIIIENEAANGNWQNDIFVPEALFRRYTETDSRPASPNATSTITHVTQKLLVTQSRRCVTPDPNIHVPEKTQLILDLRKTASQTALDDNSHHFGSASFLTPWSENSKSKDDIHRKNNQVGSKSTVKSSTLDKNKVTKQTTAQKETTKLATTQQVKDKTSPIVKALQEKKKKSVKRLKSKKKDSKRSSSAKNGVGNNLNDPNETQISTLSDGSAMTTNNATPVAIDEETVKNDLCEDEIEVDPRFDPSSCVEEHLLKRLRKEFNCEALNHDLDEKHFKIFEEMMSKLASVSPFPRPSVTPTEAEGEIKKLQREFRLNSIVPMTDSFLNVAGVFSRRNARFELPMDRMTFEENSSGNFQDDPRHEVEVADFEYLDRKIRNLKISQQLKSILFMIQAS</sequence>
<dbReference type="Pfam" id="PF01019">
    <property type="entry name" value="G_glu_transpept"/>
    <property type="match status" value="2"/>
</dbReference>
<proteinExistence type="predicted"/>
<feature type="binding site" evidence="3">
    <location>
        <begin position="412"/>
        <end position="414"/>
    </location>
    <ligand>
        <name>L-glutamate</name>
        <dbReference type="ChEBI" id="CHEBI:29985"/>
    </ligand>
</feature>
<dbReference type="GO" id="GO:0036374">
    <property type="term" value="F:glutathione hydrolase activity"/>
    <property type="evidence" value="ECO:0007669"/>
    <property type="project" value="InterPro"/>
</dbReference>
<dbReference type="GO" id="GO:0005886">
    <property type="term" value="C:plasma membrane"/>
    <property type="evidence" value="ECO:0007669"/>
    <property type="project" value="TreeGrafter"/>
</dbReference>
<dbReference type="Gene3D" id="3.60.20.40">
    <property type="match status" value="2"/>
</dbReference>
<dbReference type="GO" id="GO:0006751">
    <property type="term" value="P:glutathione catabolic process"/>
    <property type="evidence" value="ECO:0007669"/>
    <property type="project" value="InterPro"/>
</dbReference>